<organism evidence="1 2">
    <name type="scientific">Fusarium decemcellulare</name>
    <dbReference type="NCBI Taxonomy" id="57161"/>
    <lineage>
        <taxon>Eukaryota</taxon>
        <taxon>Fungi</taxon>
        <taxon>Dikarya</taxon>
        <taxon>Ascomycota</taxon>
        <taxon>Pezizomycotina</taxon>
        <taxon>Sordariomycetes</taxon>
        <taxon>Hypocreomycetidae</taxon>
        <taxon>Hypocreales</taxon>
        <taxon>Nectriaceae</taxon>
        <taxon>Fusarium</taxon>
        <taxon>Fusarium decemcellulare species complex</taxon>
    </lineage>
</organism>
<sequence length="1057" mass="119542">MTILRAVIRRHLALGLVSKDLDDSIGFELEWFVTSLLDNEIPWIPQETSEEHCKDLPGGEDEIKTKLSPFSWIMQTGDSNGSRKPNPKNSGSTTPFGELSKWQGPASTEALAVAKAIERAMNFIMPYAGNKSTDNTGKNGTGVEDFTWTIKVNYSVGQPDRTKNDAKDINRIEMNVKYSPNDGWTAAVDEIDAALSLWLYSVKERQSRDNRDPEFPSGSDHWIRGGPVQQQRCLQTIGPSTTLLLRDLGWWMPNGLDGVLAAHMQQQAGSREEFPHIVRRERIGHSGERWHIFDENDPPAKDTSSAKDPTDASRDSQDDNLTYWDWKPAVDIHLQNIKRMQDEDYESEYDESEDDESEDDESEDDQEKQRPRVPKPYNSLVVEFQDPLHKLYAKELFSAFLWALANHLDKSVISRKLQANVRPRSVTGPEAWKDFSLDNLELSRFVQSVAELGLWTEREAWLSIIPPLSATDNLPGLEAVIEMAQKNAAVPERGLAWGQAGSAYRWLFDIGMPSPPTSHIYVKSIAILWRFHQRLSGSDSPHLDEAYHSRGGGLEQEFAKTKRRLDQQREQNEYPQDELNCFFNLHQHLESLVEETTVIPHVSLVSEFGNIWDGVTPERLVYGIFQSAGDIFDRTKLHHAMQSKFLDHEEVSSRHKKPQWEGLSVWEREPEIRQDYERCIAQSMAMVKNLGLYPMRMLHDIHSAIFLPFQTFEILLANGADPNARDLDHWTPLHYACRLLRLDSATYTETGRYFKKRDRMRVRTLIMNKANVNAQGLDGNTPLHCAVLSRRLHLVKLLVEEGGDVKIANSEGRTPLHLAAMGDSAEMVSFLLGSGSNIEAQDQAGRTSLHLATIAEKMVSIETLTQPGVNLGALDNNGSTPLYLVMMKLAKLKANSTAADNYKAEVPYLSALRNSEVIKVLRDQNALFLSMRTAIRNNEIEIVSLLMDSMDQDSWPPKNDSNETPFHSAVEHRNFEIIAKMIEKVGQLKFKPEGILERNTFWGFTAFSYAAYGGNLDIVTKIMANSSPKILESLFKTEDNEGRTALHLAVHNASILD</sequence>
<keyword evidence="2" id="KW-1185">Reference proteome</keyword>
<gene>
    <name evidence="1" type="ORF">NM208_g9425</name>
</gene>
<dbReference type="EMBL" id="JANRMS010001198">
    <property type="protein sequence ID" value="KAJ3530205.1"/>
    <property type="molecule type" value="Genomic_DNA"/>
</dbReference>
<evidence type="ECO:0000313" key="2">
    <source>
        <dbReference type="Proteomes" id="UP001148629"/>
    </source>
</evidence>
<accession>A0ACC1S256</accession>
<reference evidence="1" key="1">
    <citation type="submission" date="2022-08" db="EMBL/GenBank/DDBJ databases">
        <title>Genome Sequence of Fusarium decemcellulare.</title>
        <authorList>
            <person name="Buettner E."/>
        </authorList>
    </citation>
    <scope>NUCLEOTIDE SEQUENCE</scope>
    <source>
        <strain evidence="1">Babe19</strain>
    </source>
</reference>
<protein>
    <submittedName>
        <fullName evidence="1">Uncharacterized protein</fullName>
    </submittedName>
</protein>
<evidence type="ECO:0000313" key="1">
    <source>
        <dbReference type="EMBL" id="KAJ3530205.1"/>
    </source>
</evidence>
<proteinExistence type="predicted"/>
<comment type="caution">
    <text evidence="1">The sequence shown here is derived from an EMBL/GenBank/DDBJ whole genome shotgun (WGS) entry which is preliminary data.</text>
</comment>
<name>A0ACC1S256_9HYPO</name>
<dbReference type="Proteomes" id="UP001148629">
    <property type="component" value="Unassembled WGS sequence"/>
</dbReference>